<dbReference type="Proteomes" id="UP000468650">
    <property type="component" value="Unassembled WGS sequence"/>
</dbReference>
<accession>A0A6N6RFS7</accession>
<dbReference type="PANTHER" id="PTHR34580:SF9">
    <property type="entry name" value="SLL5097 PROTEIN"/>
    <property type="match status" value="1"/>
</dbReference>
<gene>
    <name evidence="2" type="ORF">F8C67_09040</name>
</gene>
<dbReference type="InterPro" id="IPR026881">
    <property type="entry name" value="WYL_dom"/>
</dbReference>
<dbReference type="PROSITE" id="PS52050">
    <property type="entry name" value="WYL"/>
    <property type="match status" value="1"/>
</dbReference>
<organism evidence="2 3">
    <name type="scientific">Phaeocystidibacter luteus</name>
    <dbReference type="NCBI Taxonomy" id="911197"/>
    <lineage>
        <taxon>Bacteria</taxon>
        <taxon>Pseudomonadati</taxon>
        <taxon>Bacteroidota</taxon>
        <taxon>Flavobacteriia</taxon>
        <taxon>Flavobacteriales</taxon>
        <taxon>Phaeocystidibacteraceae</taxon>
        <taxon>Phaeocystidibacter</taxon>
    </lineage>
</organism>
<evidence type="ECO:0000259" key="1">
    <source>
        <dbReference type="Pfam" id="PF13280"/>
    </source>
</evidence>
<dbReference type="Pfam" id="PF13280">
    <property type="entry name" value="WYL"/>
    <property type="match status" value="1"/>
</dbReference>
<dbReference type="EMBL" id="WBVO01000006">
    <property type="protein sequence ID" value="KAB2810015.1"/>
    <property type="molecule type" value="Genomic_DNA"/>
</dbReference>
<dbReference type="PANTHER" id="PTHR34580">
    <property type="match status" value="1"/>
</dbReference>
<name>A0A6N6RFS7_9FLAO</name>
<proteinExistence type="predicted"/>
<keyword evidence="3" id="KW-1185">Reference proteome</keyword>
<sequence length="280" mass="32935">MNPALLKIKRLQTILYEVGKGNYPTTSNLLDKLGMENDSSSERTLNRDMKALREDYLIDIDYDKGRKGYTLENANTEEVDLFYHMSNTLLLSHQMLDAVREGKLMSEHIISKSPKIKFGENVLSRIYEAVVNRREVVISDYFSTYSGKSSSYEGHPYRLIEYLNRWYVYLWVPSKNDFRSLSIERIEKLDVKPTTFERTQALPKELFEVVGLNYSESSKKELVKFRVRKHTAGYIENQPIHSSQNVYQEDDKWVYFQIAVRPNYELKQLFKMHEGNLEVL</sequence>
<evidence type="ECO:0000313" key="2">
    <source>
        <dbReference type="EMBL" id="KAB2810015.1"/>
    </source>
</evidence>
<dbReference type="RefSeq" id="WP_151667516.1">
    <property type="nucleotide sequence ID" value="NZ_WBVO01000006.1"/>
</dbReference>
<dbReference type="OrthoDB" id="43316at2"/>
<dbReference type="InterPro" id="IPR051534">
    <property type="entry name" value="CBASS_pafABC_assoc_protein"/>
</dbReference>
<evidence type="ECO:0000313" key="3">
    <source>
        <dbReference type="Proteomes" id="UP000468650"/>
    </source>
</evidence>
<feature type="domain" description="WYL" evidence="1">
    <location>
        <begin position="122"/>
        <end position="190"/>
    </location>
</feature>
<dbReference type="AlphaFoldDB" id="A0A6N6RFS7"/>
<protein>
    <submittedName>
        <fullName evidence="2">WYL domain-containing protein</fullName>
    </submittedName>
</protein>
<comment type="caution">
    <text evidence="2">The sequence shown here is derived from an EMBL/GenBank/DDBJ whole genome shotgun (WGS) entry which is preliminary data.</text>
</comment>
<reference evidence="2 3" key="1">
    <citation type="submission" date="2019-09" db="EMBL/GenBank/DDBJ databases">
        <title>Genomes of family Cryomorphaceae.</title>
        <authorList>
            <person name="Bowman J.P."/>
        </authorList>
    </citation>
    <scope>NUCLEOTIDE SEQUENCE [LARGE SCALE GENOMIC DNA]</scope>
    <source>
        <strain evidence="2 3">LMG 25704</strain>
    </source>
</reference>